<evidence type="ECO:0000256" key="1">
    <source>
        <dbReference type="ARBA" id="ARBA00022729"/>
    </source>
</evidence>
<reference evidence="6 7" key="1">
    <citation type="submission" date="2010-12" db="EMBL/GenBank/DDBJ databases">
        <title>Complete sequence of Ethanoligenens harbinense YUAN-3.</title>
        <authorList>
            <person name="Lucas S."/>
            <person name="Copeland A."/>
            <person name="Lapidus A."/>
            <person name="Cheng J.-F."/>
            <person name="Bruce D."/>
            <person name="Goodwin L."/>
            <person name="Pitluck S."/>
            <person name="Chertkov O."/>
            <person name="Misra M."/>
            <person name="Detter J.C."/>
            <person name="Han C."/>
            <person name="Tapia R."/>
            <person name="Land M."/>
            <person name="Hauser L."/>
            <person name="Jeffries C."/>
            <person name="Kyrpides N."/>
            <person name="Ivanova N."/>
            <person name="Mikhailova N."/>
            <person name="Wang A."/>
            <person name="Mouttaki H."/>
            <person name="He Z."/>
            <person name="Zhou J."/>
            <person name="Hemme C.L."/>
            <person name="Woyke T."/>
        </authorList>
    </citation>
    <scope>NUCLEOTIDE SEQUENCE [LARGE SCALE GENOMIC DNA]</scope>
    <source>
        <strain evidence="7">DSM 18485 / JCM 12961 / CGMCC 1.5033 / YUAN-3</strain>
    </source>
</reference>
<dbReference type="AlphaFoldDB" id="E6U629"/>
<dbReference type="InterPro" id="IPR015914">
    <property type="entry name" value="PAPs_N"/>
</dbReference>
<proteinExistence type="predicted"/>
<dbReference type="PANTHER" id="PTHR45867">
    <property type="entry name" value="PURPLE ACID PHOSPHATASE"/>
    <property type="match status" value="1"/>
</dbReference>
<dbReference type="Gene3D" id="1.20.1270.90">
    <property type="entry name" value="AF1782-like"/>
    <property type="match status" value="1"/>
</dbReference>
<dbReference type="SUPFAM" id="SSF49363">
    <property type="entry name" value="Purple acid phosphatase, N-terminal domain"/>
    <property type="match status" value="1"/>
</dbReference>
<dbReference type="GO" id="GO:0003993">
    <property type="term" value="F:acid phosphatase activity"/>
    <property type="evidence" value="ECO:0007669"/>
    <property type="project" value="InterPro"/>
</dbReference>
<dbReference type="HOGENOM" id="CLU_019508_2_0_9"/>
<dbReference type="Pfam" id="PF00149">
    <property type="entry name" value="Metallophos"/>
    <property type="match status" value="1"/>
</dbReference>
<dbReference type="InterPro" id="IPR004843">
    <property type="entry name" value="Calcineurin-like_PHP"/>
</dbReference>
<evidence type="ECO:0000256" key="3">
    <source>
        <dbReference type="SAM" id="SignalP"/>
    </source>
</evidence>
<dbReference type="Pfam" id="PF16656">
    <property type="entry name" value="Pur_ac_phosph_N"/>
    <property type="match status" value="1"/>
</dbReference>
<keyword evidence="1 3" id="KW-0732">Signal</keyword>
<dbReference type="PANTHER" id="PTHR45867:SF3">
    <property type="entry name" value="ACID PHOSPHATASE TYPE 7"/>
    <property type="match status" value="1"/>
</dbReference>
<dbReference type="Gene3D" id="2.60.40.380">
    <property type="entry name" value="Purple acid phosphatase-like, N-terminal"/>
    <property type="match status" value="1"/>
</dbReference>
<evidence type="ECO:0000256" key="2">
    <source>
        <dbReference type="SAM" id="MobiDB-lite"/>
    </source>
</evidence>
<dbReference type="Gene3D" id="3.60.21.10">
    <property type="match status" value="1"/>
</dbReference>
<protein>
    <submittedName>
        <fullName evidence="6">Metallophosphoesterase</fullName>
    </submittedName>
</protein>
<dbReference type="SUPFAM" id="SSF56300">
    <property type="entry name" value="Metallo-dependent phosphatases"/>
    <property type="match status" value="1"/>
</dbReference>
<feature type="domain" description="Calcineurin-like phosphoesterase" evidence="4">
    <location>
        <begin position="185"/>
        <end position="362"/>
    </location>
</feature>
<keyword evidence="7" id="KW-1185">Reference proteome</keyword>
<dbReference type="STRING" id="663278.Ethha_0120"/>
<feature type="domain" description="Purple acid phosphatase N-terminal" evidence="5">
    <location>
        <begin position="59"/>
        <end position="138"/>
    </location>
</feature>
<feature type="signal peptide" evidence="3">
    <location>
        <begin position="1"/>
        <end position="26"/>
    </location>
</feature>
<gene>
    <name evidence="6" type="ordered locus">Ethha_0120</name>
</gene>
<organism evidence="6 7">
    <name type="scientific">Ethanoligenens harbinense (strain DSM 18485 / JCM 12961 / CGMCC 1.5033 / YUAN-3)</name>
    <dbReference type="NCBI Taxonomy" id="663278"/>
    <lineage>
        <taxon>Bacteria</taxon>
        <taxon>Bacillati</taxon>
        <taxon>Bacillota</taxon>
        <taxon>Clostridia</taxon>
        <taxon>Eubacteriales</taxon>
        <taxon>Oscillospiraceae</taxon>
        <taxon>Ethanoligenens</taxon>
    </lineage>
</organism>
<evidence type="ECO:0000313" key="7">
    <source>
        <dbReference type="Proteomes" id="UP000001551"/>
    </source>
</evidence>
<dbReference type="GO" id="GO:0046872">
    <property type="term" value="F:metal ion binding"/>
    <property type="evidence" value="ECO:0007669"/>
    <property type="project" value="InterPro"/>
</dbReference>
<dbReference type="InterPro" id="IPR029052">
    <property type="entry name" value="Metallo-depent_PP-like"/>
</dbReference>
<feature type="region of interest" description="Disordered" evidence="2">
    <location>
        <begin position="565"/>
        <end position="593"/>
    </location>
</feature>
<feature type="chain" id="PRO_5030168408" evidence="3">
    <location>
        <begin position="27"/>
        <end position="625"/>
    </location>
</feature>
<evidence type="ECO:0000313" key="6">
    <source>
        <dbReference type="EMBL" id="ADU25708.1"/>
    </source>
</evidence>
<dbReference type="RefSeq" id="WP_013484089.1">
    <property type="nucleotide sequence ID" value="NC_014828.1"/>
</dbReference>
<dbReference type="InterPro" id="IPR008963">
    <property type="entry name" value="Purple_acid_Pase-like_N"/>
</dbReference>
<dbReference type="eggNOG" id="COG1409">
    <property type="taxonomic scope" value="Bacteria"/>
</dbReference>
<dbReference type="Pfam" id="PF07554">
    <property type="entry name" value="FIVAR"/>
    <property type="match status" value="1"/>
</dbReference>
<evidence type="ECO:0000259" key="5">
    <source>
        <dbReference type="Pfam" id="PF16656"/>
    </source>
</evidence>
<dbReference type="EMBL" id="CP002400">
    <property type="protein sequence ID" value="ADU25708.1"/>
    <property type="molecule type" value="Genomic_DNA"/>
</dbReference>
<name>E6U629_ETHHY</name>
<sequence>MNIRKKACIGTVAVLLALSAGMTAMAKTANFQDASAKGGNEWAVFNSNWASIRDNTGLITLTPGTDSSQMNFAWYSNAQEAPVIHVSAKSDMSSSQIFSGTSTSFTSSNGTTYFSNKVTVTGLTASATYYYTYNDGSTPTAFTTGNPSNFSFLWAGDPQIGSSQGDVTDSGATLSESDADINDSFNWAATLTTALQAHPGFNFILSAGDQCQYSSSGTNALPEQEYAGFASPSLLRSLPVATTIGNHDSKHPDLQYHYNNPNAVTASAPSAAGNDYYYSYGNALFIVLDTNNMNMADHENTLKAATQAYPNDKWRIVSFHQDVYGSGNDHSDSDGIILRTQITPLMKTYGIDVVLNGHDHSYSRSYDLVDNGQTHTTFSSTDKTSDGTAVSHDDYLSANNCYTILNPKNADGSYIDQTTSIDPQGTYYFTSDSATGSKYYNLITPQQNYVAKRWQSFIPTYSIVNVTETGFTINTYETDTGSKIDDTFTIVKSADKTSLQALIQTAQAVDKSKYTDTSYTVLQTAIANAQAVVNNPAATSADISNAYGQLQQAYSNLVLTSSPSATQTGLTTGGTTSSTTSTTSNSTVSNPNTGEVGNMYSELAFLGLIGAGVVLITSKLKKRFK</sequence>
<dbReference type="KEGG" id="eha:Ethha_0120"/>
<evidence type="ECO:0000259" key="4">
    <source>
        <dbReference type="Pfam" id="PF00149"/>
    </source>
</evidence>
<accession>E6U629</accession>
<dbReference type="Proteomes" id="UP000001551">
    <property type="component" value="Chromosome"/>
</dbReference>